<evidence type="ECO:0000313" key="1">
    <source>
        <dbReference type="EMBL" id="MDP2563205.1"/>
    </source>
</evidence>
<dbReference type="RefSeq" id="WP_305397601.1">
    <property type="nucleotide sequence ID" value="NZ_JAUYVT010000001.1"/>
</dbReference>
<comment type="caution">
    <text evidence="1">The sequence shown here is derived from an EMBL/GenBank/DDBJ whole genome shotgun (WGS) entry which is preliminary data.</text>
</comment>
<evidence type="ECO:0008006" key="3">
    <source>
        <dbReference type="Google" id="ProtNLM"/>
    </source>
</evidence>
<keyword evidence="2" id="KW-1185">Reference proteome</keyword>
<proteinExistence type="predicted"/>
<dbReference type="Proteomes" id="UP001177212">
    <property type="component" value="Unassembled WGS sequence"/>
</dbReference>
<accession>A0ABT9F8V1</accession>
<reference evidence="1" key="1">
    <citation type="submission" date="2023-07" db="EMBL/GenBank/DDBJ databases">
        <title>Genome content predicts the carbon catabolic preferences of heterotrophic bacteria.</title>
        <authorList>
            <person name="Gralka M."/>
        </authorList>
    </citation>
    <scope>NUCLEOTIDE SEQUENCE</scope>
    <source>
        <strain evidence="1">4G09</strain>
    </source>
</reference>
<evidence type="ECO:0000313" key="2">
    <source>
        <dbReference type="Proteomes" id="UP001177212"/>
    </source>
</evidence>
<sequence length="132" mass="14300">MLRIFAVTCVLTALTGCSGVTYHTNINNDVLGDEIGTYVNKRDLHQFYSDQQAHESGASLLGRIEGESCNGDGRGENNNVSYNRAKSSAIDSLKADAMRRGGNAFTINSCRETSQSYCDISVTCTGQAYDLK</sequence>
<organism evidence="1 2">
    <name type="scientific">Pseudoalteromonas marina</name>
    <dbReference type="NCBI Taxonomy" id="267375"/>
    <lineage>
        <taxon>Bacteria</taxon>
        <taxon>Pseudomonadati</taxon>
        <taxon>Pseudomonadota</taxon>
        <taxon>Gammaproteobacteria</taxon>
        <taxon>Alteromonadales</taxon>
        <taxon>Pseudoalteromonadaceae</taxon>
        <taxon>Pseudoalteromonas</taxon>
    </lineage>
</organism>
<dbReference type="PROSITE" id="PS51257">
    <property type="entry name" value="PROKAR_LIPOPROTEIN"/>
    <property type="match status" value="1"/>
</dbReference>
<dbReference type="Gene3D" id="3.30.110.70">
    <property type="entry name" value="Hypothetical protein apc22750. Chain B"/>
    <property type="match status" value="1"/>
</dbReference>
<gene>
    <name evidence="1" type="ORF">Q8W34_01060</name>
</gene>
<protein>
    <recommendedName>
        <fullName evidence="3">Lipoprotein</fullName>
    </recommendedName>
</protein>
<name>A0ABT9F8V1_9GAMM</name>
<dbReference type="EMBL" id="JAUYVT010000001">
    <property type="protein sequence ID" value="MDP2563205.1"/>
    <property type="molecule type" value="Genomic_DNA"/>
</dbReference>